<feature type="chain" id="PRO_5009310797" evidence="1">
    <location>
        <begin position="20"/>
        <end position="111"/>
    </location>
</feature>
<protein>
    <submittedName>
        <fullName evidence="3">Neur_chan_LBD domain-containing protein</fullName>
    </submittedName>
</protein>
<feature type="signal peptide" evidence="1">
    <location>
        <begin position="1"/>
        <end position="19"/>
    </location>
</feature>
<name>A0A1I7WU58_HETBA</name>
<dbReference type="AlphaFoldDB" id="A0A1I7WU58"/>
<proteinExistence type="predicted"/>
<evidence type="ECO:0000256" key="1">
    <source>
        <dbReference type="SAM" id="SignalP"/>
    </source>
</evidence>
<dbReference type="WBParaSite" id="Hba_08674">
    <property type="protein sequence ID" value="Hba_08674"/>
    <property type="gene ID" value="Hba_08674"/>
</dbReference>
<evidence type="ECO:0000313" key="3">
    <source>
        <dbReference type="WBParaSite" id="Hba_08674"/>
    </source>
</evidence>
<evidence type="ECO:0000313" key="2">
    <source>
        <dbReference type="Proteomes" id="UP000095283"/>
    </source>
</evidence>
<organism evidence="2 3">
    <name type="scientific">Heterorhabditis bacteriophora</name>
    <name type="common">Entomopathogenic nematode worm</name>
    <dbReference type="NCBI Taxonomy" id="37862"/>
    <lineage>
        <taxon>Eukaryota</taxon>
        <taxon>Metazoa</taxon>
        <taxon>Ecdysozoa</taxon>
        <taxon>Nematoda</taxon>
        <taxon>Chromadorea</taxon>
        <taxon>Rhabditida</taxon>
        <taxon>Rhabditina</taxon>
        <taxon>Rhabditomorpha</taxon>
        <taxon>Strongyloidea</taxon>
        <taxon>Heterorhabditidae</taxon>
        <taxon>Heterorhabditis</taxon>
    </lineage>
</organism>
<sequence>MRSLCIVYVISYFFTSSVADECAKEQEIIKQVFFNGQGDIQPGNDNKYLSLDPSLYFSHLRPCKAYVNMLGHRGNLWIPELSFTNVDDLVLHKHSVTIQLNQDGTMVHSQS</sequence>
<dbReference type="Proteomes" id="UP000095283">
    <property type="component" value="Unplaced"/>
</dbReference>
<accession>A0A1I7WU58</accession>
<keyword evidence="2" id="KW-1185">Reference proteome</keyword>
<keyword evidence="1" id="KW-0732">Signal</keyword>
<reference evidence="3" key="1">
    <citation type="submission" date="2016-11" db="UniProtKB">
        <authorList>
            <consortium name="WormBaseParasite"/>
        </authorList>
    </citation>
    <scope>IDENTIFICATION</scope>
</reference>